<feature type="domain" description="N-acetyltransferase" evidence="3">
    <location>
        <begin position="7"/>
        <end position="166"/>
    </location>
</feature>
<evidence type="ECO:0000256" key="2">
    <source>
        <dbReference type="ARBA" id="ARBA00023315"/>
    </source>
</evidence>
<evidence type="ECO:0000256" key="1">
    <source>
        <dbReference type="ARBA" id="ARBA00022679"/>
    </source>
</evidence>
<dbReference type="InterPro" id="IPR050832">
    <property type="entry name" value="Bact_Acetyltransf"/>
</dbReference>
<proteinExistence type="predicted"/>
<evidence type="ECO:0000313" key="4">
    <source>
        <dbReference type="EMBL" id="MFC6956115.1"/>
    </source>
</evidence>
<reference evidence="5" key="1">
    <citation type="journal article" date="2019" name="Int. J. Syst. Evol. Microbiol.">
        <title>The Global Catalogue of Microorganisms (GCM) 10K type strain sequencing project: providing services to taxonomists for standard genome sequencing and annotation.</title>
        <authorList>
            <consortium name="The Broad Institute Genomics Platform"/>
            <consortium name="The Broad Institute Genome Sequencing Center for Infectious Disease"/>
            <person name="Wu L."/>
            <person name="Ma J."/>
        </authorList>
    </citation>
    <scope>NUCLEOTIDE SEQUENCE [LARGE SCALE GENOMIC DNA]</scope>
    <source>
        <strain evidence="5">KACC 12634</strain>
    </source>
</reference>
<comment type="caution">
    <text evidence="4">The sequence shown here is derived from an EMBL/GenBank/DDBJ whole genome shotgun (WGS) entry which is preliminary data.</text>
</comment>
<keyword evidence="2 4" id="KW-0012">Acyltransferase</keyword>
<dbReference type="RefSeq" id="WP_382353535.1">
    <property type="nucleotide sequence ID" value="NZ_JBHMBP010000004.1"/>
</dbReference>
<dbReference type="GO" id="GO:0016746">
    <property type="term" value="F:acyltransferase activity"/>
    <property type="evidence" value="ECO:0007669"/>
    <property type="project" value="UniProtKB-KW"/>
</dbReference>
<sequence>MSNLKIIELDPADDDLVAGAFEVLRAAHAADAPEAPAPHRGKFTLGLIHPQPDHHEATFIAVRDGQVLGTAEAGYPSRENLHFGWASIHTHPDHRRQGVATALLDHFIADAKGRGRTTLTLDTRLTWEDGIERSKAGQLFAEKHGFEQALTWINRRCAVDALDPEAEQALLEKAQDAAGDAYEIISWIGRTPEHLVDTMARIDSTIMSEVPLGDLELGPETVDAELKNAKADRNEAMGVTPIQTIAVDKATGEAVANTAVFAYDDADYPDAFQGITIVNPEHRGHRLGTLLKILNLRLVRENFPQVRRIWTDNADVNAPMIGINVVLGYEILDGGAEFQRKFDA</sequence>
<dbReference type="EC" id="2.3.-.-" evidence="4"/>
<name>A0ABW2D1H2_9ACTN</name>
<dbReference type="Pfam" id="PF00583">
    <property type="entry name" value="Acetyltransf_1"/>
    <property type="match status" value="1"/>
</dbReference>
<dbReference type="InterPro" id="IPR016181">
    <property type="entry name" value="Acyl_CoA_acyltransferase"/>
</dbReference>
<accession>A0ABW2D1H2</accession>
<evidence type="ECO:0000259" key="3">
    <source>
        <dbReference type="PROSITE" id="PS51186"/>
    </source>
</evidence>
<dbReference type="CDD" id="cd04301">
    <property type="entry name" value="NAT_SF"/>
    <property type="match status" value="1"/>
</dbReference>
<keyword evidence="1 4" id="KW-0808">Transferase</keyword>
<dbReference type="InterPro" id="IPR000182">
    <property type="entry name" value="GNAT_dom"/>
</dbReference>
<organism evidence="4 5">
    <name type="scientific">Glycomyces mayteni</name>
    <dbReference type="NCBI Taxonomy" id="543887"/>
    <lineage>
        <taxon>Bacteria</taxon>
        <taxon>Bacillati</taxon>
        <taxon>Actinomycetota</taxon>
        <taxon>Actinomycetes</taxon>
        <taxon>Glycomycetales</taxon>
        <taxon>Glycomycetaceae</taxon>
        <taxon>Glycomyces</taxon>
    </lineage>
</organism>
<dbReference type="Gene3D" id="3.40.630.30">
    <property type="match status" value="1"/>
</dbReference>
<dbReference type="EMBL" id="JBHSYS010000001">
    <property type="protein sequence ID" value="MFC6956115.1"/>
    <property type="molecule type" value="Genomic_DNA"/>
</dbReference>
<dbReference type="SUPFAM" id="SSF55729">
    <property type="entry name" value="Acyl-CoA N-acyltransferases (Nat)"/>
    <property type="match status" value="2"/>
</dbReference>
<dbReference type="PANTHER" id="PTHR43877">
    <property type="entry name" value="AMINOALKYLPHOSPHONATE N-ACETYLTRANSFERASE-RELATED-RELATED"/>
    <property type="match status" value="1"/>
</dbReference>
<dbReference type="Proteomes" id="UP001596470">
    <property type="component" value="Unassembled WGS sequence"/>
</dbReference>
<dbReference type="PROSITE" id="PS51186">
    <property type="entry name" value="GNAT"/>
    <property type="match status" value="1"/>
</dbReference>
<protein>
    <submittedName>
        <fullName evidence="4">GNAT family N-acetyltransferase</fullName>
        <ecNumber evidence="4">2.3.-.-</ecNumber>
    </submittedName>
</protein>
<gene>
    <name evidence="4" type="ORF">ACFQS3_02790</name>
</gene>
<keyword evidence="5" id="KW-1185">Reference proteome</keyword>
<evidence type="ECO:0000313" key="5">
    <source>
        <dbReference type="Proteomes" id="UP001596470"/>
    </source>
</evidence>